<protein>
    <recommendedName>
        <fullName evidence="6">Neural proliferation differentiation and control protein 1</fullName>
    </recommendedName>
</protein>
<keyword evidence="5" id="KW-1185">Reference proteome</keyword>
<feature type="compositionally biased region" description="Acidic residues" evidence="1">
    <location>
        <begin position="377"/>
        <end position="387"/>
    </location>
</feature>
<dbReference type="GO" id="GO:0016020">
    <property type="term" value="C:membrane"/>
    <property type="evidence" value="ECO:0007669"/>
    <property type="project" value="InterPro"/>
</dbReference>
<evidence type="ECO:0000256" key="1">
    <source>
        <dbReference type="SAM" id="MobiDB-lite"/>
    </source>
</evidence>
<feature type="region of interest" description="Disordered" evidence="1">
    <location>
        <begin position="216"/>
        <end position="249"/>
    </location>
</feature>
<dbReference type="EMBL" id="CAXKWB010001883">
    <property type="protein sequence ID" value="CAL4065724.1"/>
    <property type="molecule type" value="Genomic_DNA"/>
</dbReference>
<organism evidence="4 5">
    <name type="scientific">Meganyctiphanes norvegica</name>
    <name type="common">Northern krill</name>
    <name type="synonym">Thysanopoda norvegica</name>
    <dbReference type="NCBI Taxonomy" id="48144"/>
    <lineage>
        <taxon>Eukaryota</taxon>
        <taxon>Metazoa</taxon>
        <taxon>Ecdysozoa</taxon>
        <taxon>Arthropoda</taxon>
        <taxon>Crustacea</taxon>
        <taxon>Multicrustacea</taxon>
        <taxon>Malacostraca</taxon>
        <taxon>Eumalacostraca</taxon>
        <taxon>Eucarida</taxon>
        <taxon>Euphausiacea</taxon>
        <taxon>Euphausiidae</taxon>
        <taxon>Meganyctiphanes</taxon>
    </lineage>
</organism>
<dbReference type="PANTHER" id="PTHR23352">
    <property type="entry name" value="NEURAL PROLIFERATION DIFFERENTIATION AND CONTROL PROTEIN-1 NPDC-1 PROTEIN"/>
    <property type="match status" value="1"/>
</dbReference>
<keyword evidence="3" id="KW-0732">Signal</keyword>
<reference evidence="4 5" key="1">
    <citation type="submission" date="2024-05" db="EMBL/GenBank/DDBJ databases">
        <authorList>
            <person name="Wallberg A."/>
        </authorList>
    </citation>
    <scope>NUCLEOTIDE SEQUENCE [LARGE SCALE GENOMIC DNA]</scope>
</reference>
<feature type="region of interest" description="Disordered" evidence="1">
    <location>
        <begin position="363"/>
        <end position="438"/>
    </location>
</feature>
<dbReference type="InterPro" id="IPR009635">
    <property type="entry name" value="NPDC1"/>
</dbReference>
<proteinExistence type="predicted"/>
<feature type="chain" id="PRO_5043640504" description="Neural proliferation differentiation and control protein 1" evidence="3">
    <location>
        <begin position="38"/>
        <end position="438"/>
    </location>
</feature>
<feature type="signal peptide" evidence="3">
    <location>
        <begin position="1"/>
        <end position="37"/>
    </location>
</feature>
<feature type="compositionally biased region" description="Basic and acidic residues" evidence="1">
    <location>
        <begin position="402"/>
        <end position="413"/>
    </location>
</feature>
<accession>A0AAV2PXD8</accession>
<gene>
    <name evidence="4" type="ORF">MNOR_LOCUS5013</name>
</gene>
<dbReference type="PANTHER" id="PTHR23352:SF2">
    <property type="entry name" value="NEURAL PROLIFERATION DIFFERENTIATION AND CONTROL PROTEIN 1"/>
    <property type="match status" value="1"/>
</dbReference>
<feature type="compositionally biased region" description="Acidic residues" evidence="1">
    <location>
        <begin position="429"/>
        <end position="438"/>
    </location>
</feature>
<dbReference type="Proteomes" id="UP001497623">
    <property type="component" value="Unassembled WGS sequence"/>
</dbReference>
<feature type="transmembrane region" description="Helical" evidence="2">
    <location>
        <begin position="282"/>
        <end position="307"/>
    </location>
</feature>
<keyword evidence="2" id="KW-1133">Transmembrane helix</keyword>
<evidence type="ECO:0000256" key="3">
    <source>
        <dbReference type="SAM" id="SignalP"/>
    </source>
</evidence>
<evidence type="ECO:0000313" key="5">
    <source>
        <dbReference type="Proteomes" id="UP001497623"/>
    </source>
</evidence>
<evidence type="ECO:0008006" key="6">
    <source>
        <dbReference type="Google" id="ProtNLM"/>
    </source>
</evidence>
<name>A0AAV2PXD8_MEGNR</name>
<keyword evidence="2" id="KW-0472">Membrane</keyword>
<dbReference type="Pfam" id="PF06809">
    <property type="entry name" value="NPDC1"/>
    <property type="match status" value="1"/>
</dbReference>
<sequence>MVGTSCCSYPTATWTMTTRSWCMGTFLFLGLVGLALAKPSSSYSGNVNDEEVVIDQLNRYLRSRGLQGDVPAVRHHPQPQDVNKEIQFAVGPRDPRYYMPAADGGSQLSGSPLMPLLPEDLALLDPVRLMEAYPQERYQSPRGYGDFLPQAQEAVYPQEYNDIPMGYQLPERPLESPRGMVDLQDLYGGGLSVSELSQVLGLPQQVEEKMPIVRNLDEEESKPVAVQNSEASKSAKKKEAKKATSQPEAVNYLQRSHAHAQNPQHIVHDLNGEQPGGQLSDVYFTAIVAGCTAVAVSAVVGAGMCWYRLNKSHRAAADAEYPAYGVTGPNKDLSPSSTDRKLAQSAHMYHYQHQKQQMIALEKSSGGGERHGSTSDVDSEEEGEEGDYTVYECPGLAPTGEMEVKNPLFHDDPTPATPSMRQHEIKDSDIEDNDEKIN</sequence>
<evidence type="ECO:0000313" key="4">
    <source>
        <dbReference type="EMBL" id="CAL4065724.1"/>
    </source>
</evidence>
<evidence type="ECO:0000256" key="2">
    <source>
        <dbReference type="SAM" id="Phobius"/>
    </source>
</evidence>
<comment type="caution">
    <text evidence="4">The sequence shown here is derived from an EMBL/GenBank/DDBJ whole genome shotgun (WGS) entry which is preliminary data.</text>
</comment>
<keyword evidence="2" id="KW-0812">Transmembrane</keyword>
<dbReference type="AlphaFoldDB" id="A0AAV2PXD8"/>